<dbReference type="Proteomes" id="UP000198615">
    <property type="component" value="Unassembled WGS sequence"/>
</dbReference>
<accession>A0A8G2BGJ0</accession>
<gene>
    <name evidence="1" type="ORF">SAMN05660686_00336</name>
</gene>
<dbReference type="AlphaFoldDB" id="A0A8G2BGJ0"/>
<dbReference type="OrthoDB" id="9798071at2"/>
<name>A0A8G2BGJ0_9PROT</name>
<evidence type="ECO:0000313" key="2">
    <source>
        <dbReference type="Proteomes" id="UP000198615"/>
    </source>
</evidence>
<reference evidence="1 2" key="1">
    <citation type="submission" date="2016-10" db="EMBL/GenBank/DDBJ databases">
        <authorList>
            <person name="Varghese N."/>
            <person name="Submissions S."/>
        </authorList>
    </citation>
    <scope>NUCLEOTIDE SEQUENCE [LARGE SCALE GENOMIC DNA]</scope>
    <source>
        <strain evidence="1 2">DSM 18839</strain>
    </source>
</reference>
<sequence length="134" mass="14923">MGDNSQSVWTDDRLEQLKALWGEGLSITQIGLKLGVSRNAVVGKVHRMGLPKRQSPIVRSANPKLDDRPIQRRRAVPLTLEQWDRNTCSWPIGDPKTDNFSFCGSTVEPGRPYCSQHCAVAYTSVREKDKSSAA</sequence>
<evidence type="ECO:0000313" key="1">
    <source>
        <dbReference type="EMBL" id="SDF12006.1"/>
    </source>
</evidence>
<dbReference type="EMBL" id="FNBW01000001">
    <property type="protein sequence ID" value="SDF12006.1"/>
    <property type="molecule type" value="Genomic_DNA"/>
</dbReference>
<dbReference type="RefSeq" id="WP_028794830.1">
    <property type="nucleotide sequence ID" value="NZ_FNBW01000001.1"/>
</dbReference>
<proteinExistence type="predicted"/>
<organism evidence="1 2">
    <name type="scientific">Thalassobaculum litoreum DSM 18839</name>
    <dbReference type="NCBI Taxonomy" id="1123362"/>
    <lineage>
        <taxon>Bacteria</taxon>
        <taxon>Pseudomonadati</taxon>
        <taxon>Pseudomonadota</taxon>
        <taxon>Alphaproteobacteria</taxon>
        <taxon>Rhodospirillales</taxon>
        <taxon>Thalassobaculaceae</taxon>
        <taxon>Thalassobaculum</taxon>
    </lineage>
</organism>
<protein>
    <submittedName>
        <fullName evidence="1">GcrA cell cycle regulator</fullName>
    </submittedName>
</protein>
<comment type="caution">
    <text evidence="1">The sequence shown here is derived from an EMBL/GenBank/DDBJ whole genome shotgun (WGS) entry which is preliminary data.</text>
</comment>
<keyword evidence="2" id="KW-1185">Reference proteome</keyword>
<dbReference type="InterPro" id="IPR011681">
    <property type="entry name" value="GcrA"/>
</dbReference>
<dbReference type="Gene3D" id="1.10.10.60">
    <property type="entry name" value="Homeodomain-like"/>
    <property type="match status" value="1"/>
</dbReference>
<dbReference type="Pfam" id="PF07750">
    <property type="entry name" value="GcrA"/>
    <property type="match status" value="2"/>
</dbReference>